<dbReference type="EMBL" id="CP019082">
    <property type="protein sequence ID" value="APW58684.1"/>
    <property type="molecule type" value="Genomic_DNA"/>
</dbReference>
<dbReference type="Gene3D" id="3.40.1050.10">
    <property type="entry name" value="Carbonic anhydrase"/>
    <property type="match status" value="1"/>
</dbReference>
<name>A0A1U7CIC0_9BACT</name>
<evidence type="ECO:0000313" key="4">
    <source>
        <dbReference type="Proteomes" id="UP000186309"/>
    </source>
</evidence>
<sequence length="287" mass="30753">MDIIYRYDPFEKIAPRPALNAEGALKSLESGHLRYRHTVDRVKAELEGEILTEPLVIKVDPLRLGLRDVAGVPLHTPYALVLGCSDARAPIEQIFDQSPNDLFVIRVAGNVLGTECLGSIDYAVRNLGGSLALVVVLGHTGCGAVKAAVDLYLAPNDYPDLGLTHALRSLVDRVLIAVRGAAKAVDRVCGSDAKNHPGYYDALVETGVYLNAALTAFDVQREVEMFQGNSRAGVVYGVFDLADQRVRSQPDQGTALPPPFAKVAESPSDLESLGDRVVTAIVARGAL</sequence>
<protein>
    <submittedName>
        <fullName evidence="3">Carbonic anhydrase</fullName>
        <ecNumber evidence="3">4.2.1.1</ecNumber>
    </submittedName>
</protein>
<dbReference type="SMART" id="SM00947">
    <property type="entry name" value="Pro_CA"/>
    <property type="match status" value="1"/>
</dbReference>
<accession>A0A1U7CIC0</accession>
<feature type="binding site" evidence="2">
    <location>
        <position position="139"/>
    </location>
    <ligand>
        <name>Zn(2+)</name>
        <dbReference type="ChEBI" id="CHEBI:29105"/>
    </ligand>
</feature>
<dbReference type="PANTHER" id="PTHR11002">
    <property type="entry name" value="CARBONIC ANHYDRASE"/>
    <property type="match status" value="1"/>
</dbReference>
<dbReference type="Pfam" id="PF00484">
    <property type="entry name" value="Pro_CA"/>
    <property type="match status" value="1"/>
</dbReference>
<keyword evidence="2" id="KW-0479">Metal-binding</keyword>
<dbReference type="GO" id="GO:0004089">
    <property type="term" value="F:carbonate dehydratase activity"/>
    <property type="evidence" value="ECO:0007669"/>
    <property type="project" value="UniProtKB-EC"/>
</dbReference>
<dbReference type="GO" id="GO:0008270">
    <property type="term" value="F:zinc ion binding"/>
    <property type="evidence" value="ECO:0007669"/>
    <property type="project" value="InterPro"/>
</dbReference>
<comment type="similarity">
    <text evidence="1">Belongs to the beta-class carbonic anhydrase family.</text>
</comment>
<dbReference type="SUPFAM" id="SSF53056">
    <property type="entry name" value="beta-carbonic anhydrase, cab"/>
    <property type="match status" value="1"/>
</dbReference>
<evidence type="ECO:0000256" key="2">
    <source>
        <dbReference type="PIRSR" id="PIRSR601765-1"/>
    </source>
</evidence>
<evidence type="ECO:0000256" key="1">
    <source>
        <dbReference type="ARBA" id="ARBA00006217"/>
    </source>
</evidence>
<feature type="binding site" evidence="2">
    <location>
        <position position="86"/>
    </location>
    <ligand>
        <name>Zn(2+)</name>
        <dbReference type="ChEBI" id="CHEBI:29105"/>
    </ligand>
</feature>
<dbReference type="KEGG" id="pbor:BSF38_00084"/>
<dbReference type="InterPro" id="IPR036874">
    <property type="entry name" value="Carbonic_anhydrase_sf"/>
</dbReference>
<organism evidence="3 4">
    <name type="scientific">Paludisphaera borealis</name>
    <dbReference type="NCBI Taxonomy" id="1387353"/>
    <lineage>
        <taxon>Bacteria</taxon>
        <taxon>Pseudomonadati</taxon>
        <taxon>Planctomycetota</taxon>
        <taxon>Planctomycetia</taxon>
        <taxon>Isosphaerales</taxon>
        <taxon>Isosphaeraceae</taxon>
        <taxon>Paludisphaera</taxon>
    </lineage>
</organism>
<feature type="binding site" evidence="2">
    <location>
        <position position="84"/>
    </location>
    <ligand>
        <name>Zn(2+)</name>
        <dbReference type="ChEBI" id="CHEBI:29105"/>
    </ligand>
</feature>
<comment type="cofactor">
    <cofactor evidence="2">
        <name>Zn(2+)</name>
        <dbReference type="ChEBI" id="CHEBI:29105"/>
    </cofactor>
    <text evidence="2">Binds 1 zinc ion per subunit.</text>
</comment>
<feature type="binding site" evidence="2">
    <location>
        <position position="142"/>
    </location>
    <ligand>
        <name>Zn(2+)</name>
        <dbReference type="ChEBI" id="CHEBI:29105"/>
    </ligand>
</feature>
<keyword evidence="2" id="KW-0862">Zinc</keyword>
<dbReference type="EC" id="4.2.1.1" evidence="3"/>
<dbReference type="Proteomes" id="UP000186309">
    <property type="component" value="Chromosome"/>
</dbReference>
<evidence type="ECO:0000313" key="3">
    <source>
        <dbReference type="EMBL" id="APW58684.1"/>
    </source>
</evidence>
<dbReference type="AlphaFoldDB" id="A0A1U7CIC0"/>
<dbReference type="STRING" id="1387353.BSF38_00084"/>
<dbReference type="RefSeq" id="WP_076342963.1">
    <property type="nucleotide sequence ID" value="NZ_CP019082.1"/>
</dbReference>
<dbReference type="PANTHER" id="PTHR11002:SF79">
    <property type="entry name" value="CARBONIC ANHYDRASE 2"/>
    <property type="match status" value="1"/>
</dbReference>
<proteinExistence type="inferred from homology"/>
<dbReference type="InterPro" id="IPR001765">
    <property type="entry name" value="Carbonic_anhydrase"/>
</dbReference>
<keyword evidence="4" id="KW-1185">Reference proteome</keyword>
<gene>
    <name evidence="3" type="primary">cynT_1</name>
    <name evidence="3" type="ORF">BSF38_00084</name>
</gene>
<reference evidence="4" key="1">
    <citation type="submission" date="2016-12" db="EMBL/GenBank/DDBJ databases">
        <title>Comparative genomics of four Isosphaeraceae planctomycetes: a common pool of plasmids and glycoside hydrolase genes.</title>
        <authorList>
            <person name="Ivanova A."/>
        </authorList>
    </citation>
    <scope>NUCLEOTIDE SEQUENCE [LARGE SCALE GENOMIC DNA]</scope>
    <source>
        <strain evidence="4">PX4</strain>
    </source>
</reference>
<keyword evidence="3" id="KW-0456">Lyase</keyword>